<dbReference type="KEGG" id="dfc:DFI_11025"/>
<dbReference type="STRING" id="317577.GCA_000419625_01720"/>
<gene>
    <name evidence="2" type="ORF">DFI_11025</name>
</gene>
<feature type="signal peptide" evidence="1">
    <location>
        <begin position="1"/>
        <end position="36"/>
    </location>
</feature>
<reference evidence="2 3" key="1">
    <citation type="submission" date="2017-05" db="EMBL/GenBank/DDBJ databases">
        <title>The complete genome sequence of Deinococcus ficus isolated from the rhizosphere of the Ficus religiosa L. in Taiwan.</title>
        <authorList>
            <person name="Wu K.-M."/>
            <person name="Liao T.-L."/>
            <person name="Liu Y.-M."/>
            <person name="Young C.-C."/>
            <person name="Tsai S.-F."/>
        </authorList>
    </citation>
    <scope>NUCLEOTIDE SEQUENCE [LARGE SCALE GENOMIC DNA]</scope>
    <source>
        <strain evidence="2 3">CC-FR2-10</strain>
    </source>
</reference>
<proteinExistence type="predicted"/>
<keyword evidence="3" id="KW-1185">Reference proteome</keyword>
<dbReference type="RefSeq" id="WP_027463132.1">
    <property type="nucleotide sequence ID" value="NZ_CP021081.1"/>
</dbReference>
<evidence type="ECO:0000313" key="3">
    <source>
        <dbReference type="Proteomes" id="UP000259030"/>
    </source>
</evidence>
<protein>
    <submittedName>
        <fullName evidence="2">Uncharacterized protein</fullName>
    </submittedName>
</protein>
<feature type="chain" id="PRO_5011230529" evidence="1">
    <location>
        <begin position="37"/>
        <end position="343"/>
    </location>
</feature>
<dbReference type="Proteomes" id="UP000259030">
    <property type="component" value="Chromosome"/>
</dbReference>
<dbReference type="AlphaFoldDB" id="A0A221SXT7"/>
<evidence type="ECO:0000256" key="1">
    <source>
        <dbReference type="SAM" id="SignalP"/>
    </source>
</evidence>
<dbReference type="EMBL" id="CP021081">
    <property type="protein sequence ID" value="ASN81465.1"/>
    <property type="molecule type" value="Genomic_DNA"/>
</dbReference>
<organism evidence="2 3">
    <name type="scientific">Deinococcus ficus</name>
    <dbReference type="NCBI Taxonomy" id="317577"/>
    <lineage>
        <taxon>Bacteria</taxon>
        <taxon>Thermotogati</taxon>
        <taxon>Deinococcota</taxon>
        <taxon>Deinococci</taxon>
        <taxon>Deinococcales</taxon>
        <taxon>Deinococcaceae</taxon>
        <taxon>Deinococcus</taxon>
    </lineage>
</organism>
<name>A0A221SXT7_9DEIO</name>
<keyword evidence="1" id="KW-0732">Signal</keyword>
<evidence type="ECO:0000313" key="2">
    <source>
        <dbReference type="EMBL" id="ASN81465.1"/>
    </source>
</evidence>
<accession>A0A221SXT7</accession>
<sequence>MNRITGPARLPSTLGRLTLAGALLLGPLGGAQTTPAAPPRPAPVTMPAAATLRLNAPVGTSLQLALVTESRVAFGTPEVTAAPGKQVTPAALKAAQAQYAKLGREGVPAQRTTAKMFVKVAGRAADGTTTLITSMVQSVPGMSQSMTMRITQKIAPNGQLTGLSLDSDDPQVNRVLAGMNAGQMADLIRDSGGDLSGAYGLPLQVGAGQQKSVTIDLKGLFQGMFSMLGPEAARALGGVQATPVTTTTTTRYAGLNAQGLHVFNVASQSGGFRMSLGGQGDLPLMVMELGGMGSAGTVSYRADGLPGPMTQQTTVRMAMTMQEDNVLVKIPMTVTTTLTAQTR</sequence>